<dbReference type="KEGG" id="trg:TRUGW13939_03249"/>
<accession>A0A7H8QQL2</accession>
<gene>
    <name evidence="4" type="ORF">TRUGW13939_03249</name>
</gene>
<reference evidence="5" key="1">
    <citation type="submission" date="2020-06" db="EMBL/GenBank/DDBJ databases">
        <title>A chromosome-scale genome assembly of Talaromyces rugulosus W13939.</title>
        <authorList>
            <person name="Wang B."/>
            <person name="Guo L."/>
            <person name="Ye K."/>
            <person name="Wang L."/>
        </authorList>
    </citation>
    <scope>NUCLEOTIDE SEQUENCE [LARGE SCALE GENOMIC DNA]</scope>
    <source>
        <strain evidence="5">W13939</strain>
    </source>
</reference>
<evidence type="ECO:0000313" key="4">
    <source>
        <dbReference type="EMBL" id="QKX56149.1"/>
    </source>
</evidence>
<keyword evidence="5" id="KW-1185">Reference proteome</keyword>
<proteinExistence type="inferred from homology"/>
<dbReference type="SUPFAM" id="SSF51735">
    <property type="entry name" value="NAD(P)-binding Rossmann-fold domains"/>
    <property type="match status" value="1"/>
</dbReference>
<keyword evidence="3" id="KW-0560">Oxidoreductase</keyword>
<evidence type="ECO:0000256" key="2">
    <source>
        <dbReference type="ARBA" id="ARBA00022857"/>
    </source>
</evidence>
<evidence type="ECO:0000256" key="1">
    <source>
        <dbReference type="ARBA" id="ARBA00006484"/>
    </source>
</evidence>
<dbReference type="Gene3D" id="3.40.50.720">
    <property type="entry name" value="NAD(P)-binding Rossmann-like Domain"/>
    <property type="match status" value="1"/>
</dbReference>
<dbReference type="PANTHER" id="PTHR24320:SF282">
    <property type="entry name" value="WW DOMAIN-CONTAINING OXIDOREDUCTASE"/>
    <property type="match status" value="1"/>
</dbReference>
<dbReference type="Pfam" id="PF00106">
    <property type="entry name" value="adh_short"/>
    <property type="match status" value="1"/>
</dbReference>
<dbReference type="RefSeq" id="XP_035342327.1">
    <property type="nucleotide sequence ID" value="XM_035486434.1"/>
</dbReference>
<dbReference type="InterPro" id="IPR002347">
    <property type="entry name" value="SDR_fam"/>
</dbReference>
<dbReference type="GO" id="GO:0016491">
    <property type="term" value="F:oxidoreductase activity"/>
    <property type="evidence" value="ECO:0007669"/>
    <property type="project" value="UniProtKB-KW"/>
</dbReference>
<dbReference type="InterPro" id="IPR036291">
    <property type="entry name" value="NAD(P)-bd_dom_sf"/>
</dbReference>
<sequence>MSASSLDRKTKWDIVSEIPSLHGKVAIVTGANSQTGIGYNVAQQLALKGAKVYVSARSLEKADNAIKQMKKDHPSLARNDLLRPLALELGDLQNINAVAAKFAAEEQRLDVLVNNAALLARPLDLDNNGISVSFATNHLAPFRLTTALLPLLKKTAAEQHPGGVRIVNVGSDVHLKLPRGIQLNNIADFNQSCGNTDDPESNLFRYALSKLANHIFSAELQRRLDAEKAPIVTVSLHPGYVLTDGASRHIDKYHADIRESIVVRSLSPLDGALTAIFAAAHPEVWEKRDLYGGAYVEPYGRIEQSSEDARDPVLAANLWKSSEEVLQSIGA</sequence>
<dbReference type="GeneID" id="55990754"/>
<keyword evidence="2" id="KW-0521">NADP</keyword>
<organism evidence="4 5">
    <name type="scientific">Talaromyces rugulosus</name>
    <name type="common">Penicillium rugulosum</name>
    <dbReference type="NCBI Taxonomy" id="121627"/>
    <lineage>
        <taxon>Eukaryota</taxon>
        <taxon>Fungi</taxon>
        <taxon>Dikarya</taxon>
        <taxon>Ascomycota</taxon>
        <taxon>Pezizomycotina</taxon>
        <taxon>Eurotiomycetes</taxon>
        <taxon>Eurotiomycetidae</taxon>
        <taxon>Eurotiales</taxon>
        <taxon>Trichocomaceae</taxon>
        <taxon>Talaromyces</taxon>
        <taxon>Talaromyces sect. Islandici</taxon>
    </lineage>
</organism>
<dbReference type="AlphaFoldDB" id="A0A7H8QQL2"/>
<dbReference type="EMBL" id="CP055899">
    <property type="protein sequence ID" value="QKX56149.1"/>
    <property type="molecule type" value="Genomic_DNA"/>
</dbReference>
<name>A0A7H8QQL2_TALRU</name>
<evidence type="ECO:0000256" key="3">
    <source>
        <dbReference type="ARBA" id="ARBA00023002"/>
    </source>
</evidence>
<dbReference type="Proteomes" id="UP000509510">
    <property type="component" value="Chromosome II"/>
</dbReference>
<evidence type="ECO:0000313" key="5">
    <source>
        <dbReference type="Proteomes" id="UP000509510"/>
    </source>
</evidence>
<comment type="similarity">
    <text evidence="1">Belongs to the short-chain dehydrogenases/reductases (SDR) family.</text>
</comment>
<dbReference type="PANTHER" id="PTHR24320">
    <property type="entry name" value="RETINOL DEHYDROGENASE"/>
    <property type="match status" value="1"/>
</dbReference>
<protein>
    <submittedName>
        <fullName evidence="4">Uncharacterized protein</fullName>
    </submittedName>
</protein>
<dbReference type="OrthoDB" id="191139at2759"/>